<dbReference type="RefSeq" id="WP_231418174.1">
    <property type="nucleotide sequence ID" value="NZ_CP126446.1"/>
</dbReference>
<evidence type="ECO:0000313" key="3">
    <source>
        <dbReference type="Proteomes" id="UP001236652"/>
    </source>
</evidence>
<protein>
    <submittedName>
        <fullName evidence="2">Uncharacterized protein</fullName>
    </submittedName>
</protein>
<sequence length="78" mass="9453">MKATDKYLPSRDQLISVFLFVVFLVFYWRVFIFLFYEILPSNTVMWFLSWVSVLVNFPLSALSVRYMKKWISEEARKT</sequence>
<gene>
    <name evidence="2" type="ORF">QNI29_05995</name>
</gene>
<keyword evidence="1" id="KW-1133">Transmembrane helix</keyword>
<dbReference type="Proteomes" id="UP001236652">
    <property type="component" value="Chromosome"/>
</dbReference>
<organism evidence="2 3">
    <name type="scientific">Pontibacillus chungwhensis</name>
    <dbReference type="NCBI Taxonomy" id="265426"/>
    <lineage>
        <taxon>Bacteria</taxon>
        <taxon>Bacillati</taxon>
        <taxon>Bacillota</taxon>
        <taxon>Bacilli</taxon>
        <taxon>Bacillales</taxon>
        <taxon>Bacillaceae</taxon>
        <taxon>Pontibacillus</taxon>
    </lineage>
</organism>
<keyword evidence="3" id="KW-1185">Reference proteome</keyword>
<evidence type="ECO:0000313" key="2">
    <source>
        <dbReference type="EMBL" id="WIF99209.1"/>
    </source>
</evidence>
<dbReference type="EMBL" id="CP126446">
    <property type="protein sequence ID" value="WIF99209.1"/>
    <property type="molecule type" value="Genomic_DNA"/>
</dbReference>
<name>A0ABY8V315_9BACI</name>
<proteinExistence type="predicted"/>
<keyword evidence="1" id="KW-0472">Membrane</keyword>
<evidence type="ECO:0000256" key="1">
    <source>
        <dbReference type="SAM" id="Phobius"/>
    </source>
</evidence>
<reference evidence="2 3" key="1">
    <citation type="submission" date="2023-05" db="EMBL/GenBank/DDBJ databases">
        <title>Comparative genomics reveals the evidence of polycyclic aromatic hydrocarbons degradation in moderately halophilic genus Pontibacillus.</title>
        <authorList>
            <person name="Yang H."/>
            <person name="Qian Z."/>
        </authorList>
    </citation>
    <scope>NUCLEOTIDE SEQUENCE [LARGE SCALE GENOMIC DNA]</scope>
    <source>
        <strain evidence="3">HN14</strain>
    </source>
</reference>
<accession>A0ABY8V315</accession>
<keyword evidence="1" id="KW-0812">Transmembrane</keyword>
<feature type="transmembrane region" description="Helical" evidence="1">
    <location>
        <begin position="47"/>
        <end position="67"/>
    </location>
</feature>
<feature type="transmembrane region" description="Helical" evidence="1">
    <location>
        <begin position="12"/>
        <end position="35"/>
    </location>
</feature>